<dbReference type="EMBL" id="LT629759">
    <property type="protein sequence ID" value="SDR88549.1"/>
    <property type="molecule type" value="Genomic_DNA"/>
</dbReference>
<protein>
    <recommendedName>
        <fullName evidence="9">DNA 3'-5' helicase</fullName>
        <ecNumber evidence="9">5.6.2.4</ecNumber>
    </recommendedName>
</protein>
<dbReference type="SUPFAM" id="SSF52540">
    <property type="entry name" value="P-loop containing nucleoside triphosphate hydrolases"/>
    <property type="match status" value="1"/>
</dbReference>
<reference evidence="16" key="1">
    <citation type="submission" date="2016-10" db="EMBL/GenBank/DDBJ databases">
        <authorList>
            <person name="Varghese N."/>
            <person name="Submissions S."/>
        </authorList>
    </citation>
    <scope>NUCLEOTIDE SEQUENCE [LARGE SCALE GENOMIC DNA]</scope>
    <source>
        <strain evidence="16">DSM 22620</strain>
    </source>
</reference>
<dbReference type="CDD" id="cd17932">
    <property type="entry name" value="DEXQc_UvrD"/>
    <property type="match status" value="1"/>
</dbReference>
<keyword evidence="6" id="KW-0238">DNA-binding</keyword>
<dbReference type="GeneID" id="78500856"/>
<dbReference type="InterPro" id="IPR013986">
    <property type="entry name" value="DExx_box_DNA_helicase_dom_sf"/>
</dbReference>
<dbReference type="RefSeq" id="WP_245719249.1">
    <property type="nucleotide sequence ID" value="NZ_LT629759.1"/>
</dbReference>
<organism evidence="15 16">
    <name type="scientific">Parafannyhessea umbonata</name>
    <dbReference type="NCBI Taxonomy" id="604330"/>
    <lineage>
        <taxon>Bacteria</taxon>
        <taxon>Bacillati</taxon>
        <taxon>Actinomycetota</taxon>
        <taxon>Coriobacteriia</taxon>
        <taxon>Coriobacteriales</taxon>
        <taxon>Atopobiaceae</taxon>
        <taxon>Parafannyhessea</taxon>
    </lineage>
</organism>
<dbReference type="InterPro" id="IPR027417">
    <property type="entry name" value="P-loop_NTPase"/>
</dbReference>
<name>A0A1H1MRN0_9ACTN</name>
<evidence type="ECO:0000259" key="14">
    <source>
        <dbReference type="PROSITE" id="PS51217"/>
    </source>
</evidence>
<accession>A0A1H1MRN0</accession>
<comment type="catalytic activity">
    <reaction evidence="10">
        <text>ATP + H2O = ADP + phosphate + H(+)</text>
        <dbReference type="Rhea" id="RHEA:13065"/>
        <dbReference type="ChEBI" id="CHEBI:15377"/>
        <dbReference type="ChEBI" id="CHEBI:15378"/>
        <dbReference type="ChEBI" id="CHEBI:30616"/>
        <dbReference type="ChEBI" id="CHEBI:43474"/>
        <dbReference type="ChEBI" id="CHEBI:456216"/>
        <dbReference type="EC" id="5.6.2.4"/>
    </reaction>
</comment>
<dbReference type="GO" id="GO:0009314">
    <property type="term" value="P:response to radiation"/>
    <property type="evidence" value="ECO:0007669"/>
    <property type="project" value="UniProtKB-ARBA"/>
</dbReference>
<dbReference type="InterPro" id="IPR014016">
    <property type="entry name" value="UvrD-like_ATP-bd"/>
</dbReference>
<evidence type="ECO:0000256" key="5">
    <source>
        <dbReference type="ARBA" id="ARBA00022840"/>
    </source>
</evidence>
<dbReference type="PANTHER" id="PTHR11070:SF2">
    <property type="entry name" value="ATP-DEPENDENT DNA HELICASE SRS2"/>
    <property type="match status" value="1"/>
</dbReference>
<dbReference type="PROSITE" id="PS51217">
    <property type="entry name" value="UVRD_HELICASE_CTER"/>
    <property type="match status" value="1"/>
</dbReference>
<gene>
    <name evidence="15" type="ORF">SAMN04489857_1516</name>
</gene>
<feature type="region of interest" description="Disordered" evidence="12">
    <location>
        <begin position="1"/>
        <end position="72"/>
    </location>
</feature>
<keyword evidence="2 11" id="KW-0547">Nucleotide-binding</keyword>
<keyword evidence="7" id="KW-0413">Isomerase</keyword>
<dbReference type="AlphaFoldDB" id="A0A1H1MRN0"/>
<evidence type="ECO:0000256" key="8">
    <source>
        <dbReference type="ARBA" id="ARBA00034617"/>
    </source>
</evidence>
<feature type="region of interest" description="Disordered" evidence="12">
    <location>
        <begin position="783"/>
        <end position="854"/>
    </location>
</feature>
<dbReference type="InterPro" id="IPR014017">
    <property type="entry name" value="DNA_helicase_UvrD-like_C"/>
</dbReference>
<feature type="binding site" evidence="11">
    <location>
        <begin position="96"/>
        <end position="103"/>
    </location>
    <ligand>
        <name>ATP</name>
        <dbReference type="ChEBI" id="CHEBI:30616"/>
    </ligand>
</feature>
<feature type="compositionally biased region" description="Polar residues" evidence="12">
    <location>
        <begin position="1"/>
        <end position="10"/>
    </location>
</feature>
<feature type="domain" description="UvrD-like helicase ATP-binding" evidence="13">
    <location>
        <begin position="75"/>
        <end position="354"/>
    </location>
</feature>
<dbReference type="GO" id="GO:0016887">
    <property type="term" value="F:ATP hydrolysis activity"/>
    <property type="evidence" value="ECO:0007669"/>
    <property type="project" value="RHEA"/>
</dbReference>
<proteinExistence type="inferred from homology"/>
<sequence>MPQDVQQSLFSLMGGPAGQGSPAPAPEEVPLDAYGDVTAQDGVSDGAAWAPADYVPADGPAPVPQAPARPSVDLDGLNPAQRRAAECTRGPLLVLAGAGSGKTRVLTYRIAHMIADEGVRPWQVLAITFTNKAAAEMRERLGKVLPGGTRGMWICTFHAMCVRMLREDADLLGYKPNFTIYDDDDSKRLVKSIMSDLDLDSKQCPLPAVRSKISQAKNALVSAEEMSSQAQSPVERAAARVYAELDRRLARANAMDFDDLLVKTFELLSKEPEVLDRYQERFRQISVDEYQDTNAVQYAITNLLAKKYRNLMVVGDDDQSIYSWRGADIKNILSFRKDYPDAEVVKLEQNYRSTGHILNAANAVVRNNSRREQKRLFTDRGDGEKIEVFQAADERDEGRWIGSEIEKLHDRGTSYDDVAVFYRTNAQSRTLEDMFLRAGVPYKIVGGTRFFDRAEIRDVMAYLKLVVNPDDDVSALRVINTPRRGLGTTSVNRIRAYAAERGISFFSAAEACVTEPGVLSAKARNALAGFTNAIEAARHFDGDLADVVQMIIDRTGLIQALEAEQTMEADGRVENIKEFFGVAQEFDETHEDAAATLESLEQLREAGALDGGAAAAPAAGAAAQGAGGLPPVAAEKLPAFMEWLALRSDLDSLAGQSSAITMMTIHSAKGLEFPVVFVAGMEEGIFPHRAHEGDAESIEEERRLAYVAITRAERRLYLTYAVTRRMFGSVQTNPCSRFLNEIPAEDVNAIGVGSSGFSGVGWEKRGDRHGTYGSGRGSEVYGGHVFGSHTRSTGGARPSGTAAPSWPGRPIGGASAGMGAGSSRPAAAPVRDRKKAEETFAPGDQVSHKTFGPGIVKEASGDTITVYFTRTGKTKKLMKGFAPIVKIG</sequence>
<dbReference type="Gene3D" id="3.40.50.300">
    <property type="entry name" value="P-loop containing nucleotide triphosphate hydrolases"/>
    <property type="match status" value="3"/>
</dbReference>
<dbReference type="CDD" id="cd18807">
    <property type="entry name" value="SF1_C_UvrD"/>
    <property type="match status" value="1"/>
</dbReference>
<dbReference type="GO" id="GO:0033202">
    <property type="term" value="C:DNA helicase complex"/>
    <property type="evidence" value="ECO:0007669"/>
    <property type="project" value="TreeGrafter"/>
</dbReference>
<dbReference type="Proteomes" id="UP000199480">
    <property type="component" value="Chromosome I"/>
</dbReference>
<dbReference type="GO" id="GO:0000725">
    <property type="term" value="P:recombinational repair"/>
    <property type="evidence" value="ECO:0007669"/>
    <property type="project" value="TreeGrafter"/>
</dbReference>
<feature type="compositionally biased region" description="Gly residues" evidence="12">
    <location>
        <begin position="810"/>
        <end position="820"/>
    </location>
</feature>
<evidence type="ECO:0000313" key="15">
    <source>
        <dbReference type="EMBL" id="SDR88549.1"/>
    </source>
</evidence>
<dbReference type="FunFam" id="1.10.10.160:FF:000001">
    <property type="entry name" value="ATP-dependent DNA helicase"/>
    <property type="match status" value="1"/>
</dbReference>
<comment type="catalytic activity">
    <reaction evidence="8">
        <text>Couples ATP hydrolysis with the unwinding of duplex DNA by translocating in the 3'-5' direction.</text>
        <dbReference type="EC" id="5.6.2.4"/>
    </reaction>
</comment>
<dbReference type="InterPro" id="IPR000212">
    <property type="entry name" value="DNA_helicase_UvrD/REP"/>
</dbReference>
<dbReference type="Pfam" id="PF00580">
    <property type="entry name" value="UvrD-helicase"/>
    <property type="match status" value="1"/>
</dbReference>
<evidence type="ECO:0000256" key="9">
    <source>
        <dbReference type="ARBA" id="ARBA00034808"/>
    </source>
</evidence>
<dbReference type="EC" id="5.6.2.4" evidence="9"/>
<dbReference type="Gene3D" id="1.10.10.160">
    <property type="match status" value="1"/>
</dbReference>
<evidence type="ECO:0000256" key="1">
    <source>
        <dbReference type="ARBA" id="ARBA00009922"/>
    </source>
</evidence>
<dbReference type="GO" id="GO:0043138">
    <property type="term" value="F:3'-5' DNA helicase activity"/>
    <property type="evidence" value="ECO:0007669"/>
    <property type="project" value="UniProtKB-EC"/>
</dbReference>
<dbReference type="Pfam" id="PF13361">
    <property type="entry name" value="UvrD_C"/>
    <property type="match status" value="1"/>
</dbReference>
<evidence type="ECO:0000256" key="7">
    <source>
        <dbReference type="ARBA" id="ARBA00023235"/>
    </source>
</evidence>
<evidence type="ECO:0000256" key="11">
    <source>
        <dbReference type="PROSITE-ProRule" id="PRU00560"/>
    </source>
</evidence>
<evidence type="ECO:0000259" key="13">
    <source>
        <dbReference type="PROSITE" id="PS51198"/>
    </source>
</evidence>
<comment type="similarity">
    <text evidence="1">Belongs to the helicase family. UvrD subfamily.</text>
</comment>
<evidence type="ECO:0000256" key="3">
    <source>
        <dbReference type="ARBA" id="ARBA00022801"/>
    </source>
</evidence>
<dbReference type="GO" id="GO:0005524">
    <property type="term" value="F:ATP binding"/>
    <property type="evidence" value="ECO:0007669"/>
    <property type="project" value="UniProtKB-UniRule"/>
</dbReference>
<dbReference type="GO" id="GO:0003677">
    <property type="term" value="F:DNA binding"/>
    <property type="evidence" value="ECO:0007669"/>
    <property type="project" value="UniProtKB-KW"/>
</dbReference>
<keyword evidence="3 11" id="KW-0378">Hydrolase</keyword>
<evidence type="ECO:0000256" key="2">
    <source>
        <dbReference type="ARBA" id="ARBA00022741"/>
    </source>
</evidence>
<evidence type="ECO:0000256" key="10">
    <source>
        <dbReference type="ARBA" id="ARBA00048988"/>
    </source>
</evidence>
<dbReference type="GO" id="GO:0005829">
    <property type="term" value="C:cytosol"/>
    <property type="evidence" value="ECO:0007669"/>
    <property type="project" value="TreeGrafter"/>
</dbReference>
<evidence type="ECO:0000256" key="12">
    <source>
        <dbReference type="SAM" id="MobiDB-lite"/>
    </source>
</evidence>
<dbReference type="Gene3D" id="1.10.486.10">
    <property type="entry name" value="PCRA, domain 4"/>
    <property type="match status" value="2"/>
</dbReference>
<feature type="domain" description="UvrD-like helicase C-terminal" evidence="14">
    <location>
        <begin position="355"/>
        <end position="670"/>
    </location>
</feature>
<evidence type="ECO:0000256" key="4">
    <source>
        <dbReference type="ARBA" id="ARBA00022806"/>
    </source>
</evidence>
<dbReference type="PANTHER" id="PTHR11070">
    <property type="entry name" value="UVRD / RECB / PCRA DNA HELICASE FAMILY MEMBER"/>
    <property type="match status" value="1"/>
</dbReference>
<evidence type="ECO:0000256" key="6">
    <source>
        <dbReference type="ARBA" id="ARBA00023125"/>
    </source>
</evidence>
<keyword evidence="4 11" id="KW-0347">Helicase</keyword>
<evidence type="ECO:0000313" key="16">
    <source>
        <dbReference type="Proteomes" id="UP000199480"/>
    </source>
</evidence>
<dbReference type="PROSITE" id="PS51198">
    <property type="entry name" value="UVRD_HELICASE_ATP_BIND"/>
    <property type="match status" value="1"/>
</dbReference>
<keyword evidence="5 11" id="KW-0067">ATP-binding</keyword>